<reference evidence="1 2" key="1">
    <citation type="journal article" date="2019" name="Emerg. Microbes Infect.">
        <title>Comprehensive subspecies identification of 175 nontuberculous mycobacteria species based on 7547 genomic profiles.</title>
        <authorList>
            <person name="Matsumoto Y."/>
            <person name="Kinjo T."/>
            <person name="Motooka D."/>
            <person name="Nabeya D."/>
            <person name="Jung N."/>
            <person name="Uechi K."/>
            <person name="Horii T."/>
            <person name="Iida T."/>
            <person name="Fujita J."/>
            <person name="Nakamura S."/>
        </authorList>
    </citation>
    <scope>NUCLEOTIDE SEQUENCE [LARGE SCALE GENOMIC DNA]</scope>
    <source>
        <strain evidence="1 2">JCM 18439</strain>
    </source>
</reference>
<evidence type="ECO:0000313" key="1">
    <source>
        <dbReference type="EMBL" id="BBY43582.1"/>
    </source>
</evidence>
<dbReference type="KEGG" id="mcee:MCEL_18770"/>
<organism evidence="1 2">
    <name type="scientific">Mycolicibacterium celeriflavum</name>
    <name type="common">Mycobacterium celeriflavum</name>
    <dbReference type="NCBI Taxonomy" id="1249101"/>
    <lineage>
        <taxon>Bacteria</taxon>
        <taxon>Bacillati</taxon>
        <taxon>Actinomycetota</taxon>
        <taxon>Actinomycetes</taxon>
        <taxon>Mycobacteriales</taxon>
        <taxon>Mycobacteriaceae</taxon>
        <taxon>Mycolicibacterium</taxon>
    </lineage>
</organism>
<name>A0A7I7RG84_MYCCF</name>
<evidence type="ECO:0000313" key="2">
    <source>
        <dbReference type="Proteomes" id="UP000466431"/>
    </source>
</evidence>
<dbReference type="EMBL" id="AP022591">
    <property type="protein sequence ID" value="BBY43582.1"/>
    <property type="molecule type" value="Genomic_DNA"/>
</dbReference>
<sequence length="113" mass="12997">MTISKPPRAPTGLKVRGRGLWREITTKYVLESCELVLLRELCREADRIEELDRRIVEDGLVVTGGRGQMPKANPLLMELRECQRTISRLVRELALPSEQEPERHATVHELREA</sequence>
<evidence type="ECO:0008006" key="3">
    <source>
        <dbReference type="Google" id="ProtNLM"/>
    </source>
</evidence>
<keyword evidence="2" id="KW-1185">Reference proteome</keyword>
<protein>
    <recommendedName>
        <fullName evidence="3">Terminase</fullName>
    </recommendedName>
</protein>
<dbReference type="Proteomes" id="UP000466431">
    <property type="component" value="Chromosome"/>
</dbReference>
<dbReference type="AlphaFoldDB" id="A0A7I7RG84"/>
<dbReference type="RefSeq" id="WP_163689849.1">
    <property type="nucleotide sequence ID" value="NZ_MVHN01000035.1"/>
</dbReference>
<dbReference type="Pfam" id="PF05119">
    <property type="entry name" value="Terminase_4"/>
    <property type="match status" value="1"/>
</dbReference>
<dbReference type="InterPro" id="IPR006448">
    <property type="entry name" value="Phage_term_ssu_P27"/>
</dbReference>
<accession>A0A7I7RG84</accession>
<proteinExistence type="predicted"/>
<gene>
    <name evidence="1" type="ORF">MCEL_18770</name>
</gene>